<accession>A0A2K3PEW9</accession>
<sequence length="147" mass="16751">MQSEKSIIKTRRHTDCGARKSSAAALSCTFPPLQIFLFKRFLVTHDTTTPFVASVSGLLVSSGVFRNHSSLLYSQILFLYPPFLLQRRMWISHTATIVWPPWSPCPFFPFFHLSLFPSLSVFFDARCSYPQGQLCWQPAGEKVTDKT</sequence>
<proteinExistence type="predicted"/>
<gene>
    <name evidence="1" type="ORF">L195_g010516</name>
    <name evidence="2" type="ORF">L195_g011120</name>
</gene>
<evidence type="ECO:0000313" key="2">
    <source>
        <dbReference type="EMBL" id="PNY14439.1"/>
    </source>
</evidence>
<reference evidence="1 3" key="1">
    <citation type="journal article" date="2014" name="Am. J. Bot.">
        <title>Genome assembly and annotation for red clover (Trifolium pratense; Fabaceae).</title>
        <authorList>
            <person name="Istvanek J."/>
            <person name="Jaros M."/>
            <person name="Krenek A."/>
            <person name="Repkova J."/>
        </authorList>
    </citation>
    <scope>NUCLEOTIDE SEQUENCE [LARGE SCALE GENOMIC DNA]</scope>
    <source>
        <strain evidence="3">cv. Tatra</strain>
        <tissue evidence="1">Young leaves</tissue>
    </source>
</reference>
<comment type="caution">
    <text evidence="1">The sequence shown here is derived from an EMBL/GenBank/DDBJ whole genome shotgun (WGS) entry which is preliminary data.</text>
</comment>
<protein>
    <submittedName>
        <fullName evidence="1">Uncharacterized protein</fullName>
    </submittedName>
</protein>
<organism evidence="1 3">
    <name type="scientific">Trifolium pratense</name>
    <name type="common">Red clover</name>
    <dbReference type="NCBI Taxonomy" id="57577"/>
    <lineage>
        <taxon>Eukaryota</taxon>
        <taxon>Viridiplantae</taxon>
        <taxon>Streptophyta</taxon>
        <taxon>Embryophyta</taxon>
        <taxon>Tracheophyta</taxon>
        <taxon>Spermatophyta</taxon>
        <taxon>Magnoliopsida</taxon>
        <taxon>eudicotyledons</taxon>
        <taxon>Gunneridae</taxon>
        <taxon>Pentapetalae</taxon>
        <taxon>rosids</taxon>
        <taxon>fabids</taxon>
        <taxon>Fabales</taxon>
        <taxon>Fabaceae</taxon>
        <taxon>Papilionoideae</taxon>
        <taxon>50 kb inversion clade</taxon>
        <taxon>NPAAA clade</taxon>
        <taxon>Hologalegina</taxon>
        <taxon>IRL clade</taxon>
        <taxon>Trifolieae</taxon>
        <taxon>Trifolium</taxon>
    </lineage>
</organism>
<name>A0A2K3PEW9_TRIPR</name>
<dbReference type="Proteomes" id="UP000236291">
    <property type="component" value="Unassembled WGS sequence"/>
</dbReference>
<dbReference type="AlphaFoldDB" id="A0A2K3PEW9"/>
<dbReference type="EMBL" id="ASHM01006854">
    <property type="protein sequence ID" value="PNY14439.1"/>
    <property type="molecule type" value="Genomic_DNA"/>
</dbReference>
<dbReference type="EMBL" id="ASHM01006389">
    <property type="protein sequence ID" value="PNY13848.1"/>
    <property type="molecule type" value="Genomic_DNA"/>
</dbReference>
<reference evidence="1 3" key="2">
    <citation type="journal article" date="2017" name="Front. Plant Sci.">
        <title>Gene Classification and Mining of Molecular Markers Useful in Red Clover (Trifolium pratense) Breeding.</title>
        <authorList>
            <person name="Istvanek J."/>
            <person name="Dluhosova J."/>
            <person name="Dluhos P."/>
            <person name="Patkova L."/>
            <person name="Nedelnik J."/>
            <person name="Repkova J."/>
        </authorList>
    </citation>
    <scope>NUCLEOTIDE SEQUENCE [LARGE SCALE GENOMIC DNA]</scope>
    <source>
        <strain evidence="3">cv. Tatra</strain>
        <tissue evidence="1">Young leaves</tissue>
    </source>
</reference>
<evidence type="ECO:0000313" key="1">
    <source>
        <dbReference type="EMBL" id="PNY13848.1"/>
    </source>
</evidence>
<evidence type="ECO:0000313" key="3">
    <source>
        <dbReference type="Proteomes" id="UP000236291"/>
    </source>
</evidence>